<evidence type="ECO:0000259" key="3">
    <source>
        <dbReference type="Pfam" id="PF06030"/>
    </source>
</evidence>
<dbReference type="Pfam" id="PF06030">
    <property type="entry name" value="WxLIP_PGBD"/>
    <property type="match status" value="1"/>
</dbReference>
<evidence type="ECO:0000259" key="4">
    <source>
        <dbReference type="Pfam" id="PF11797"/>
    </source>
</evidence>
<keyword evidence="6" id="KW-1185">Reference proteome</keyword>
<feature type="signal peptide" evidence="2">
    <location>
        <begin position="1"/>
        <end position="19"/>
    </location>
</feature>
<dbReference type="RefSeq" id="WP_123779805.1">
    <property type="nucleotide sequence ID" value="NZ_RKMG01000010.1"/>
</dbReference>
<comment type="caution">
    <text evidence="5">The sequence shown here is derived from an EMBL/GenBank/DDBJ whole genome shotgun (WGS) entry which is preliminary data.</text>
</comment>
<dbReference type="InterPro" id="IPR021759">
    <property type="entry name" value="WxLIP_HBD"/>
</dbReference>
<dbReference type="InterPro" id="IPR013783">
    <property type="entry name" value="Ig-like_fold"/>
</dbReference>
<accession>A0A3N4GJG0</accession>
<dbReference type="Gene3D" id="2.60.40.10">
    <property type="entry name" value="Immunoglobulins"/>
    <property type="match status" value="1"/>
</dbReference>
<dbReference type="InterPro" id="IPR010317">
    <property type="entry name" value="WxLIP_PGBD"/>
</dbReference>
<evidence type="ECO:0000313" key="5">
    <source>
        <dbReference type="EMBL" id="RPA60726.1"/>
    </source>
</evidence>
<evidence type="ECO:0000313" key="6">
    <source>
        <dbReference type="Proteomes" id="UP000273977"/>
    </source>
</evidence>
<organism evidence="5 6">
    <name type="scientific">Aerococcus agrisoli</name>
    <dbReference type="NCBI Taxonomy" id="2487350"/>
    <lineage>
        <taxon>Bacteria</taxon>
        <taxon>Bacillati</taxon>
        <taxon>Bacillota</taxon>
        <taxon>Bacilli</taxon>
        <taxon>Lactobacillales</taxon>
        <taxon>Aerococcaceae</taxon>
        <taxon>Aerococcus</taxon>
    </lineage>
</organism>
<dbReference type="AlphaFoldDB" id="A0A3N4GJG0"/>
<dbReference type="OrthoDB" id="2365961at2"/>
<keyword evidence="1" id="KW-0812">Transmembrane</keyword>
<feature type="transmembrane region" description="Helical" evidence="1">
    <location>
        <begin position="320"/>
        <end position="341"/>
    </location>
</feature>
<name>A0A3N4GJG0_9LACT</name>
<dbReference type="Proteomes" id="UP000273977">
    <property type="component" value="Unassembled WGS sequence"/>
</dbReference>
<keyword evidence="1" id="KW-1133">Transmembrane helix</keyword>
<evidence type="ECO:0000256" key="2">
    <source>
        <dbReference type="SAM" id="SignalP"/>
    </source>
</evidence>
<reference evidence="5 6" key="1">
    <citation type="submission" date="2018-11" db="EMBL/GenBank/DDBJ databases">
        <title>Aerococcus sp. SJQ22, whole genome shotgun sequence.</title>
        <authorList>
            <person name="Sun L."/>
            <person name="Gao X."/>
            <person name="Chen W."/>
            <person name="Huang K."/>
        </authorList>
    </citation>
    <scope>NUCLEOTIDE SEQUENCE [LARGE SCALE GENOMIC DNA]</scope>
    <source>
        <strain evidence="5 6">SJQ22</strain>
    </source>
</reference>
<keyword evidence="1" id="KW-0472">Membrane</keyword>
<keyword evidence="2" id="KW-0732">Signal</keyword>
<dbReference type="EMBL" id="RKMG01000010">
    <property type="protein sequence ID" value="RPA60726.1"/>
    <property type="molecule type" value="Genomic_DNA"/>
</dbReference>
<gene>
    <name evidence="5" type="ORF">EF384_04580</name>
</gene>
<sequence length="355" mass="39183">MRKFIQHVLVALFISLVTATTFVRQVSATEENTIGYTVYPVLPENQLTPQVSYFDLRVAPEDQQTLQVEVINEGTEPVTVGMELVNASTNANGLVVYDAELSENPDETLTNPVTEWATLEQDEVTVAVGESEFVNVNLDVPEEAFDGVKLGGIIFTEVKDDSTESSSEGFAVSNTYAYAMALQVSENDTEIAPDFKVKNVTPQVSDGARSVVVDIQNPQPKLTGGVTIQTDIRKQNDEEILVSETMENAEFAPNSTMPLVIEWPTEMEAGTYVAKITMTRGEDVWEEEKTFTIEKEASDQINEDAVVEPTQTTKQVLPAWFIPAAIVVGILILAMIGYIIYLQRKTKKNDDQTKA</sequence>
<protein>
    <submittedName>
        <fullName evidence="5">DUF3324 domain-containing protein</fullName>
    </submittedName>
</protein>
<feature type="domain" description="WxL Interacting Protein host binding" evidence="4">
    <location>
        <begin position="168"/>
        <end position="303"/>
    </location>
</feature>
<feature type="domain" description="WxL Interacting Protein peptidoglycan binding" evidence="3">
    <location>
        <begin position="36"/>
        <end position="156"/>
    </location>
</feature>
<dbReference type="Pfam" id="PF11797">
    <property type="entry name" value="WxLIP_HBD"/>
    <property type="match status" value="1"/>
</dbReference>
<feature type="chain" id="PRO_5039406527" evidence="2">
    <location>
        <begin position="20"/>
        <end position="355"/>
    </location>
</feature>
<evidence type="ECO:0000256" key="1">
    <source>
        <dbReference type="SAM" id="Phobius"/>
    </source>
</evidence>
<proteinExistence type="predicted"/>